<dbReference type="InterPro" id="IPR043128">
    <property type="entry name" value="Rev_trsase/Diguanyl_cyclase"/>
</dbReference>
<dbReference type="Gene3D" id="3.30.70.270">
    <property type="match status" value="1"/>
</dbReference>
<dbReference type="PANTHER" id="PTHR37984">
    <property type="entry name" value="PROTEIN CBG26694"/>
    <property type="match status" value="1"/>
</dbReference>
<protein>
    <recommendedName>
        <fullName evidence="3">Reverse transcriptase/retrotransposon-derived protein RNase H-like domain-containing protein</fullName>
    </recommendedName>
</protein>
<dbReference type="InterPro" id="IPR043502">
    <property type="entry name" value="DNA/RNA_pol_sf"/>
</dbReference>
<name>A0A814PAX0_9BILA</name>
<keyword evidence="2" id="KW-1185">Reference proteome</keyword>
<dbReference type="FunFam" id="3.30.70.270:FF:000063">
    <property type="entry name" value="Zinc knuckle domaincontaining protein"/>
    <property type="match status" value="1"/>
</dbReference>
<dbReference type="PANTHER" id="PTHR37984:SF5">
    <property type="entry name" value="PROTEIN NYNRIN-LIKE"/>
    <property type="match status" value="1"/>
</dbReference>
<dbReference type="EMBL" id="CAJNOC010007622">
    <property type="protein sequence ID" value="CAF1102213.1"/>
    <property type="molecule type" value="Genomic_DNA"/>
</dbReference>
<proteinExistence type="predicted"/>
<feature type="non-terminal residue" evidence="1">
    <location>
        <position position="1"/>
    </location>
</feature>
<organism evidence="1 2">
    <name type="scientific">Brachionus calyciflorus</name>
    <dbReference type="NCBI Taxonomy" id="104777"/>
    <lineage>
        <taxon>Eukaryota</taxon>
        <taxon>Metazoa</taxon>
        <taxon>Spiralia</taxon>
        <taxon>Gnathifera</taxon>
        <taxon>Rotifera</taxon>
        <taxon>Eurotatoria</taxon>
        <taxon>Monogononta</taxon>
        <taxon>Pseudotrocha</taxon>
        <taxon>Ploima</taxon>
        <taxon>Brachionidae</taxon>
        <taxon>Brachionus</taxon>
    </lineage>
</organism>
<accession>A0A814PAX0</accession>
<evidence type="ECO:0000313" key="1">
    <source>
        <dbReference type="EMBL" id="CAF1102213.1"/>
    </source>
</evidence>
<evidence type="ECO:0008006" key="3">
    <source>
        <dbReference type="Google" id="ProtNLM"/>
    </source>
</evidence>
<dbReference type="AlphaFoldDB" id="A0A814PAX0"/>
<dbReference type="InterPro" id="IPR050951">
    <property type="entry name" value="Retrovirus_Pol_polyprotein"/>
</dbReference>
<comment type="caution">
    <text evidence="1">The sequence shown here is derived from an EMBL/GenBank/DDBJ whole genome shotgun (WGS) entry which is preliminary data.</text>
</comment>
<dbReference type="OrthoDB" id="2286242at2759"/>
<evidence type="ECO:0000313" key="2">
    <source>
        <dbReference type="Proteomes" id="UP000663879"/>
    </source>
</evidence>
<gene>
    <name evidence="1" type="ORF">OXX778_LOCUS21209</name>
</gene>
<reference evidence="1" key="1">
    <citation type="submission" date="2021-02" db="EMBL/GenBank/DDBJ databases">
        <authorList>
            <person name="Nowell W R."/>
        </authorList>
    </citation>
    <scope>NUCLEOTIDE SEQUENCE</scope>
    <source>
        <strain evidence="1">Ploen Becks lab</strain>
    </source>
</reference>
<dbReference type="Proteomes" id="UP000663879">
    <property type="component" value="Unassembled WGS sequence"/>
</dbReference>
<dbReference type="SUPFAM" id="SSF56672">
    <property type="entry name" value="DNA/RNA polymerases"/>
    <property type="match status" value="1"/>
</dbReference>
<sequence>IFSGDGVKPDNLKGKALKEAKLPKNASELRSFLGLATYVARFIKDYETILEPLWRLTKLNTKWNWEKEHNDAFEKVQDSITTYAMAHFDKSLNLSNRGR</sequence>